<organism evidence="1 2">
    <name type="scientific">Zarea fungicola</name>
    <dbReference type="NCBI Taxonomy" id="93591"/>
    <lineage>
        <taxon>Eukaryota</taxon>
        <taxon>Fungi</taxon>
        <taxon>Dikarya</taxon>
        <taxon>Ascomycota</taxon>
        <taxon>Pezizomycotina</taxon>
        <taxon>Sordariomycetes</taxon>
        <taxon>Hypocreomycetidae</taxon>
        <taxon>Hypocreales</taxon>
        <taxon>Cordycipitaceae</taxon>
        <taxon>Zarea</taxon>
    </lineage>
</organism>
<accession>A0ACC1NZ43</accession>
<evidence type="ECO:0000313" key="1">
    <source>
        <dbReference type="EMBL" id="KAJ2984344.1"/>
    </source>
</evidence>
<evidence type="ECO:0000313" key="2">
    <source>
        <dbReference type="Proteomes" id="UP001143910"/>
    </source>
</evidence>
<reference evidence="1" key="1">
    <citation type="submission" date="2022-08" db="EMBL/GenBank/DDBJ databases">
        <title>Genome Sequence of Lecanicillium fungicola.</title>
        <authorList>
            <person name="Buettner E."/>
        </authorList>
    </citation>
    <scope>NUCLEOTIDE SEQUENCE</scope>
    <source>
        <strain evidence="1">Babe33</strain>
    </source>
</reference>
<dbReference type="EMBL" id="JANJQO010000001">
    <property type="protein sequence ID" value="KAJ2984344.1"/>
    <property type="molecule type" value="Genomic_DNA"/>
</dbReference>
<protein>
    <submittedName>
        <fullName evidence="1">Uncharacterized protein</fullName>
    </submittedName>
</protein>
<comment type="caution">
    <text evidence="1">The sequence shown here is derived from an EMBL/GenBank/DDBJ whole genome shotgun (WGS) entry which is preliminary data.</text>
</comment>
<keyword evidence="2" id="KW-1185">Reference proteome</keyword>
<dbReference type="Proteomes" id="UP001143910">
    <property type="component" value="Unassembled WGS sequence"/>
</dbReference>
<proteinExistence type="predicted"/>
<name>A0ACC1NZ43_9HYPO</name>
<gene>
    <name evidence="1" type="ORF">NQ176_g6</name>
</gene>
<sequence length="257" mass="27742">MLGRLPSQRELLTNLVLAICEMHGDDNVPGDANATARKMERHSPTVQDTWNSPQRRNLILTLHVIFPDLVLPALNLLDRHLVQRLALAGRAPENEGGADTKEDPLSLQRPDLGSRRFSEISGDGIIYTVRSLASTLTRRGLAGTVTAKTHLVHLQAWNCSCVSFAVNAYPIVGEQETSEAKAEGRSDDGRGGLSNGWKFGGLSATRGFFGSHGAESVPCCKHLLACLLADNWGDLLSPRVEDTVCTKEELAGIIAGI</sequence>